<keyword evidence="1" id="KW-0812">Transmembrane</keyword>
<evidence type="ECO:0000256" key="2">
    <source>
        <dbReference type="SAM" id="SignalP"/>
    </source>
</evidence>
<proteinExistence type="predicted"/>
<protein>
    <submittedName>
        <fullName evidence="3">Uncharacterized protein</fullName>
    </submittedName>
</protein>
<keyword evidence="1" id="KW-1133">Transmembrane helix</keyword>
<organism evidence="3 4">
    <name type="scientific">Manihot esculenta</name>
    <name type="common">Cassava</name>
    <name type="synonym">Jatropha manihot</name>
    <dbReference type="NCBI Taxonomy" id="3983"/>
    <lineage>
        <taxon>Eukaryota</taxon>
        <taxon>Viridiplantae</taxon>
        <taxon>Streptophyta</taxon>
        <taxon>Embryophyta</taxon>
        <taxon>Tracheophyta</taxon>
        <taxon>Spermatophyta</taxon>
        <taxon>Magnoliopsida</taxon>
        <taxon>eudicotyledons</taxon>
        <taxon>Gunneridae</taxon>
        <taxon>Pentapetalae</taxon>
        <taxon>rosids</taxon>
        <taxon>fabids</taxon>
        <taxon>Malpighiales</taxon>
        <taxon>Euphorbiaceae</taxon>
        <taxon>Crotonoideae</taxon>
        <taxon>Manihoteae</taxon>
        <taxon>Manihot</taxon>
    </lineage>
</organism>
<feature type="signal peptide" evidence="2">
    <location>
        <begin position="1"/>
        <end position="24"/>
    </location>
</feature>
<name>A0A2C9UAP3_MANES</name>
<accession>A0A2C9UAP3</accession>
<keyword evidence="2" id="KW-0732">Signal</keyword>
<keyword evidence="1" id="KW-0472">Membrane</keyword>
<evidence type="ECO:0000313" key="3">
    <source>
        <dbReference type="EMBL" id="OAY26826.1"/>
    </source>
</evidence>
<dbReference type="Gramene" id="Manes.16G077600.1.v8.1">
    <property type="protein sequence ID" value="Manes.16G077600.1.v8.1.CDS.1"/>
    <property type="gene ID" value="Manes.16G077600.v8.1"/>
</dbReference>
<gene>
    <name evidence="3" type="ORF">MANES_16G077600v8</name>
</gene>
<dbReference type="EMBL" id="CM004402">
    <property type="protein sequence ID" value="OAY26826.1"/>
    <property type="molecule type" value="Genomic_DNA"/>
</dbReference>
<dbReference type="Proteomes" id="UP000091857">
    <property type="component" value="Chromosome 16"/>
</dbReference>
<evidence type="ECO:0000256" key="1">
    <source>
        <dbReference type="SAM" id="Phobius"/>
    </source>
</evidence>
<evidence type="ECO:0000313" key="4">
    <source>
        <dbReference type="Proteomes" id="UP000091857"/>
    </source>
</evidence>
<dbReference type="AlphaFoldDB" id="A0A2C9UAP3"/>
<comment type="caution">
    <text evidence="3">The sequence shown here is derived from an EMBL/GenBank/DDBJ whole genome shotgun (WGS) entry which is preliminary data.</text>
</comment>
<feature type="transmembrane region" description="Helical" evidence="1">
    <location>
        <begin position="34"/>
        <end position="63"/>
    </location>
</feature>
<keyword evidence="4" id="KW-1185">Reference proteome</keyword>
<sequence length="65" mass="6610">MAVLSRTFLVAVMALMLSVLSVQSASPEAAPAPAPIAAAGLISPSFGFACVAAFVAFFFSYALKI</sequence>
<reference evidence="4" key="1">
    <citation type="journal article" date="2016" name="Nat. Biotechnol.">
        <title>Sequencing wild and cultivated cassava and related species reveals extensive interspecific hybridization and genetic diversity.</title>
        <authorList>
            <person name="Bredeson J.V."/>
            <person name="Lyons J.B."/>
            <person name="Prochnik S.E."/>
            <person name="Wu G.A."/>
            <person name="Ha C.M."/>
            <person name="Edsinger-Gonzales E."/>
            <person name="Grimwood J."/>
            <person name="Schmutz J."/>
            <person name="Rabbi I.Y."/>
            <person name="Egesi C."/>
            <person name="Nauluvula P."/>
            <person name="Lebot V."/>
            <person name="Ndunguru J."/>
            <person name="Mkamilo G."/>
            <person name="Bart R.S."/>
            <person name="Setter T.L."/>
            <person name="Gleadow R.M."/>
            <person name="Kulakow P."/>
            <person name="Ferguson M.E."/>
            <person name="Rounsley S."/>
            <person name="Rokhsar D.S."/>
        </authorList>
    </citation>
    <scope>NUCLEOTIDE SEQUENCE [LARGE SCALE GENOMIC DNA]</scope>
    <source>
        <strain evidence="4">cv. AM560-2</strain>
    </source>
</reference>
<feature type="chain" id="PRO_5013333686" evidence="2">
    <location>
        <begin position="25"/>
        <end position="65"/>
    </location>
</feature>